<dbReference type="Proteomes" id="UP001143364">
    <property type="component" value="Unassembled WGS sequence"/>
</dbReference>
<dbReference type="InterPro" id="IPR010982">
    <property type="entry name" value="Lambda_DNA-bd_dom_sf"/>
</dbReference>
<evidence type="ECO:0000313" key="2">
    <source>
        <dbReference type="Proteomes" id="UP001143364"/>
    </source>
</evidence>
<protein>
    <recommendedName>
        <fullName evidence="3">Helix-turn-helix domain-containing protein</fullName>
    </recommendedName>
</protein>
<reference evidence="1" key="2">
    <citation type="submission" date="2023-01" db="EMBL/GenBank/DDBJ databases">
        <authorList>
            <person name="Sun Q."/>
            <person name="Evtushenko L."/>
        </authorList>
    </citation>
    <scope>NUCLEOTIDE SEQUENCE</scope>
    <source>
        <strain evidence="1">VKM B-2555</strain>
    </source>
</reference>
<reference evidence="1" key="1">
    <citation type="journal article" date="2014" name="Int. J. Syst. Evol. Microbiol.">
        <title>Complete genome sequence of Corynebacterium casei LMG S-19264T (=DSM 44701T), isolated from a smear-ripened cheese.</title>
        <authorList>
            <consortium name="US DOE Joint Genome Institute (JGI-PGF)"/>
            <person name="Walter F."/>
            <person name="Albersmeier A."/>
            <person name="Kalinowski J."/>
            <person name="Ruckert C."/>
        </authorList>
    </citation>
    <scope>NUCLEOTIDE SEQUENCE</scope>
    <source>
        <strain evidence="1">VKM B-2555</strain>
    </source>
</reference>
<gene>
    <name evidence="1" type="ORF">GCM10008171_33220</name>
</gene>
<keyword evidence="2" id="KW-1185">Reference proteome</keyword>
<dbReference type="SUPFAM" id="SSF47413">
    <property type="entry name" value="lambda repressor-like DNA-binding domains"/>
    <property type="match status" value="1"/>
</dbReference>
<evidence type="ECO:0008006" key="3">
    <source>
        <dbReference type="Google" id="ProtNLM"/>
    </source>
</evidence>
<accession>A0A9W6JM79</accession>
<name>A0A9W6JM79_9HYPH</name>
<proteinExistence type="predicted"/>
<evidence type="ECO:0000313" key="1">
    <source>
        <dbReference type="EMBL" id="GLK78068.1"/>
    </source>
</evidence>
<dbReference type="EMBL" id="BSFK01000016">
    <property type="protein sequence ID" value="GLK78068.1"/>
    <property type="molecule type" value="Genomic_DNA"/>
</dbReference>
<dbReference type="GO" id="GO:0003677">
    <property type="term" value="F:DNA binding"/>
    <property type="evidence" value="ECO:0007669"/>
    <property type="project" value="InterPro"/>
</dbReference>
<comment type="caution">
    <text evidence="1">The sequence shown here is derived from an EMBL/GenBank/DDBJ whole genome shotgun (WGS) entry which is preliminary data.</text>
</comment>
<dbReference type="Gene3D" id="1.10.260.40">
    <property type="entry name" value="lambda repressor-like DNA-binding domains"/>
    <property type="match status" value="1"/>
</dbReference>
<dbReference type="CDD" id="cd00093">
    <property type="entry name" value="HTH_XRE"/>
    <property type="match status" value="1"/>
</dbReference>
<sequence>MVNHPKRSTRNRPGTPTPEQIKAAREAVGLTQKQAADLVQASSRAWQNWEAPVGSPEGRAMRPALWEMFRAKAGIEP</sequence>
<dbReference type="AlphaFoldDB" id="A0A9W6JM79"/>
<dbReference type="InterPro" id="IPR001387">
    <property type="entry name" value="Cro/C1-type_HTH"/>
</dbReference>
<organism evidence="1 2">
    <name type="scientific">Methylopila jiangsuensis</name>
    <dbReference type="NCBI Taxonomy" id="586230"/>
    <lineage>
        <taxon>Bacteria</taxon>
        <taxon>Pseudomonadati</taxon>
        <taxon>Pseudomonadota</taxon>
        <taxon>Alphaproteobacteria</taxon>
        <taxon>Hyphomicrobiales</taxon>
        <taxon>Methylopilaceae</taxon>
        <taxon>Methylopila</taxon>
    </lineage>
</organism>